<dbReference type="SFLD" id="SFLDG01129">
    <property type="entry name" value="C1.5:_HAD__Beta-PGM__Phosphata"/>
    <property type="match status" value="1"/>
</dbReference>
<dbReference type="InterPro" id="IPR036412">
    <property type="entry name" value="HAD-like_sf"/>
</dbReference>
<dbReference type="KEGG" id="tva:4770862"/>
<dbReference type="InParanoid" id="A2E383"/>
<dbReference type="SFLD" id="SFLDG01135">
    <property type="entry name" value="C1.5.6:_HAD__Beta-PGM__Phospha"/>
    <property type="match status" value="1"/>
</dbReference>
<dbReference type="Proteomes" id="UP000001542">
    <property type="component" value="Unassembled WGS sequence"/>
</dbReference>
<dbReference type="OMA" id="HDISHCI"/>
<reference evidence="3" key="2">
    <citation type="journal article" date="2007" name="Science">
        <title>Draft genome sequence of the sexually transmitted pathogen Trichomonas vaginalis.</title>
        <authorList>
            <person name="Carlton J.M."/>
            <person name="Hirt R.P."/>
            <person name="Silva J.C."/>
            <person name="Delcher A.L."/>
            <person name="Schatz M."/>
            <person name="Zhao Q."/>
            <person name="Wortman J.R."/>
            <person name="Bidwell S.L."/>
            <person name="Alsmark U.C.M."/>
            <person name="Besteiro S."/>
            <person name="Sicheritz-Ponten T."/>
            <person name="Noel C.J."/>
            <person name="Dacks J.B."/>
            <person name="Foster P.G."/>
            <person name="Simillion C."/>
            <person name="Van de Peer Y."/>
            <person name="Miranda-Saavedra D."/>
            <person name="Barton G.J."/>
            <person name="Westrop G.D."/>
            <person name="Mueller S."/>
            <person name="Dessi D."/>
            <person name="Fiori P.L."/>
            <person name="Ren Q."/>
            <person name="Paulsen I."/>
            <person name="Zhang H."/>
            <person name="Bastida-Corcuera F.D."/>
            <person name="Simoes-Barbosa A."/>
            <person name="Brown M.T."/>
            <person name="Hayes R.D."/>
            <person name="Mukherjee M."/>
            <person name="Okumura C.Y."/>
            <person name="Schneider R."/>
            <person name="Smith A.J."/>
            <person name="Vanacova S."/>
            <person name="Villalvazo M."/>
            <person name="Haas B.J."/>
            <person name="Pertea M."/>
            <person name="Feldblyum T.V."/>
            <person name="Utterback T.R."/>
            <person name="Shu C.L."/>
            <person name="Osoegawa K."/>
            <person name="de Jong P.J."/>
            <person name="Hrdy I."/>
            <person name="Horvathova L."/>
            <person name="Zubacova Z."/>
            <person name="Dolezal P."/>
            <person name="Malik S.B."/>
            <person name="Logsdon J.M. Jr."/>
            <person name="Henze K."/>
            <person name="Gupta A."/>
            <person name="Wang C.C."/>
            <person name="Dunne R.L."/>
            <person name="Upcroft J.A."/>
            <person name="Upcroft P."/>
            <person name="White O."/>
            <person name="Salzberg S.L."/>
            <person name="Tang P."/>
            <person name="Chiu C.-H."/>
            <person name="Lee Y.-S."/>
            <person name="Embley T.M."/>
            <person name="Coombs G.H."/>
            <person name="Mottram J.C."/>
            <person name="Tachezy J."/>
            <person name="Fraser-Liggett C.M."/>
            <person name="Johnson P.J."/>
        </authorList>
    </citation>
    <scope>NUCLEOTIDE SEQUENCE [LARGE SCALE GENOMIC DNA]</scope>
    <source>
        <strain evidence="3">G3</strain>
    </source>
</reference>
<name>A2E383_TRIV3</name>
<keyword evidence="2 3" id="KW-0378">Hydrolase</keyword>
<protein>
    <submittedName>
        <fullName evidence="3">Haloacid dehalogenase-like hydrolase family protein</fullName>
    </submittedName>
</protein>
<proteinExistence type="predicted"/>
<dbReference type="Gene3D" id="3.40.50.1000">
    <property type="entry name" value="HAD superfamily/HAD-like"/>
    <property type="match status" value="1"/>
</dbReference>
<dbReference type="SUPFAM" id="SSF56784">
    <property type="entry name" value="HAD-like"/>
    <property type="match status" value="1"/>
</dbReference>
<dbReference type="AlphaFoldDB" id="A2E383"/>
<dbReference type="InterPro" id="IPR023198">
    <property type="entry name" value="PGP-like_dom2"/>
</dbReference>
<accession>A2E383</accession>
<dbReference type="InterPro" id="IPR041492">
    <property type="entry name" value="HAD_2"/>
</dbReference>
<dbReference type="VEuPathDB" id="TrichDB:TVAGG3_1017960"/>
<evidence type="ECO:0000313" key="4">
    <source>
        <dbReference type="Proteomes" id="UP000001542"/>
    </source>
</evidence>
<dbReference type="PRINTS" id="PR00413">
    <property type="entry name" value="HADHALOGNASE"/>
</dbReference>
<sequence length="223" mass="25169">MLDNIKAVIFDLDGTLVDSMNVWKEIDNELIGSCGVEVPKDFQKSIEGMGFKETMQYIIDRFDFKMTVEEMSAEVNRLALIQYSTKIPLKDGAYDFLKYLHEHDIKTGIATSNGKDILQCCLAHHQIGQLFDVTKIACEVNRGKPFPDIYLAVASELEVKPEECLVFEDIPNGITAGKSAGMKVCAIYDKYSEDRTETIKSLADYYFTSFSQVTSNQFEVLSH</sequence>
<dbReference type="FunFam" id="1.10.150.240:FF:000048">
    <property type="entry name" value="Haloacid dehalogenase-like hydrolase family protein"/>
    <property type="match status" value="1"/>
</dbReference>
<keyword evidence="4" id="KW-1185">Reference proteome</keyword>
<dbReference type="InterPro" id="IPR023214">
    <property type="entry name" value="HAD_sf"/>
</dbReference>
<dbReference type="eggNOG" id="KOG2914">
    <property type="taxonomic scope" value="Eukaryota"/>
</dbReference>
<dbReference type="Pfam" id="PF13419">
    <property type="entry name" value="HAD_2"/>
    <property type="match status" value="1"/>
</dbReference>
<dbReference type="GO" id="GO:0046872">
    <property type="term" value="F:metal ion binding"/>
    <property type="evidence" value="ECO:0007669"/>
    <property type="project" value="UniProtKB-KW"/>
</dbReference>
<dbReference type="SMR" id="A2E383"/>
<dbReference type="GO" id="GO:0016791">
    <property type="term" value="F:phosphatase activity"/>
    <property type="evidence" value="ECO:0000318"/>
    <property type="project" value="GO_Central"/>
</dbReference>
<keyword evidence="1" id="KW-0479">Metal-binding</keyword>
<dbReference type="PANTHER" id="PTHR18901">
    <property type="entry name" value="2-DEOXYGLUCOSE-6-PHOSPHATE PHOSPHATASE 2"/>
    <property type="match status" value="1"/>
</dbReference>
<dbReference type="VEuPathDB" id="TrichDB:TVAG_430570"/>
<dbReference type="EMBL" id="DS113294">
    <property type="protein sequence ID" value="EAY12893.1"/>
    <property type="molecule type" value="Genomic_DNA"/>
</dbReference>
<organism evidence="3 4">
    <name type="scientific">Trichomonas vaginalis (strain ATCC PRA-98 / G3)</name>
    <dbReference type="NCBI Taxonomy" id="412133"/>
    <lineage>
        <taxon>Eukaryota</taxon>
        <taxon>Metamonada</taxon>
        <taxon>Parabasalia</taxon>
        <taxon>Trichomonadida</taxon>
        <taxon>Trichomonadidae</taxon>
        <taxon>Trichomonas</taxon>
    </lineage>
</organism>
<dbReference type="Gene3D" id="1.10.150.240">
    <property type="entry name" value="Putative phosphatase, domain 2"/>
    <property type="match status" value="1"/>
</dbReference>
<gene>
    <name evidence="3" type="ORF">TVAG_430570</name>
</gene>
<dbReference type="RefSeq" id="XP_001325116.1">
    <property type="nucleotide sequence ID" value="XM_001325081.1"/>
</dbReference>
<evidence type="ECO:0000256" key="1">
    <source>
        <dbReference type="ARBA" id="ARBA00022723"/>
    </source>
</evidence>
<dbReference type="FunFam" id="3.40.50.1000:FF:000036">
    <property type="entry name" value="HAD family hydrolase"/>
    <property type="match status" value="1"/>
</dbReference>
<evidence type="ECO:0000256" key="2">
    <source>
        <dbReference type="ARBA" id="ARBA00022801"/>
    </source>
</evidence>
<dbReference type="PANTHER" id="PTHR18901:SF38">
    <property type="entry name" value="PSEUDOURIDINE-5'-PHOSPHATASE"/>
    <property type="match status" value="1"/>
</dbReference>
<dbReference type="SFLD" id="SFLDS00003">
    <property type="entry name" value="Haloacid_Dehalogenase"/>
    <property type="match status" value="1"/>
</dbReference>
<evidence type="ECO:0000313" key="3">
    <source>
        <dbReference type="EMBL" id="EAY12893.1"/>
    </source>
</evidence>
<dbReference type="InterPro" id="IPR006439">
    <property type="entry name" value="HAD-SF_hydro_IA"/>
</dbReference>
<reference evidence="3" key="1">
    <citation type="submission" date="2006-10" db="EMBL/GenBank/DDBJ databases">
        <authorList>
            <person name="Amadeo P."/>
            <person name="Zhao Q."/>
            <person name="Wortman J."/>
            <person name="Fraser-Liggett C."/>
            <person name="Carlton J."/>
        </authorList>
    </citation>
    <scope>NUCLEOTIDE SEQUENCE</scope>
    <source>
        <strain evidence="3">G3</strain>
    </source>
</reference>
<dbReference type="NCBIfam" id="TIGR01509">
    <property type="entry name" value="HAD-SF-IA-v3"/>
    <property type="match status" value="1"/>
</dbReference>
<dbReference type="OrthoDB" id="40579at2759"/>